<sequence>MDSPPCTNPSFSSTLVVVLSVWGSREALAGIPDIACRINVFLDPVRLWSFERSVRRGHPRLAARIIRLHTSQLPDPAIRDIMCNDRISLAAREGDLRTVQTFVHYFPDLIVCRAPDEAALFGHLHVLDWLFDHSGLVCWDQCATENAVSGGHLSVLLWWDRRFVIQPSDSLLLQAIQCGHDAIVHWLWYAALSRNWSLSILKEAISVAPLSLAKWMIGVCDDMLTFSLDPAAARGHLSYLHWGASIGGTASPDAMDCAAAAGNFTVVRFLHKNNICGGSTNAMDGAAGNGHLRMLRWLRINRSEGCSSAAFIRAARGGHIPIMQWLFQHYSQFYHQATFAHAAGSGHLELVRWLSTHCSTSTDAMDWAAASGHLNVVAWLSSNRTEGCTTNAIDDASANGHLEVVKWLHLYRSEGCTPSALDGAAAGGHLPVVVWLHTNRAEGATTAAMDLAARRGNITIVRWLHTHRNEGCTTAAMDGAAFSGSLKLVKWFHHHRVEGCTVEAMDNAIQSGRTSIVLFLHNNRSEGCSARGFMHAVTGGYLHLARWLSQQYPEMCTSHTVDLGRVRRSWTPEIIHAAFPARPSI</sequence>
<feature type="chain" id="PRO_5001753895" evidence="1">
    <location>
        <begin position="30"/>
        <end position="585"/>
    </location>
</feature>
<reference evidence="2 3" key="1">
    <citation type="submission" date="2013-11" db="EMBL/GenBank/DDBJ databases">
        <title>The Genome Sequence of Phytophthora parasitica P1976.</title>
        <authorList>
            <consortium name="The Broad Institute Genomics Platform"/>
            <person name="Russ C."/>
            <person name="Tyler B."/>
            <person name="Panabieres F."/>
            <person name="Shan W."/>
            <person name="Tripathy S."/>
            <person name="Grunwald N."/>
            <person name="Machado M."/>
            <person name="Johnson C.S."/>
            <person name="Walker B."/>
            <person name="Young S."/>
            <person name="Zeng Q."/>
            <person name="Gargeya S."/>
            <person name="Fitzgerald M."/>
            <person name="Haas B."/>
            <person name="Abouelleil A."/>
            <person name="Allen A.W."/>
            <person name="Alvarado L."/>
            <person name="Arachchi H.M."/>
            <person name="Berlin A.M."/>
            <person name="Chapman S.B."/>
            <person name="Gainer-Dewar J."/>
            <person name="Goldberg J."/>
            <person name="Griggs A."/>
            <person name="Gujja S."/>
            <person name="Hansen M."/>
            <person name="Howarth C."/>
            <person name="Imamovic A."/>
            <person name="Ireland A."/>
            <person name="Larimer J."/>
            <person name="McCowan C."/>
            <person name="Murphy C."/>
            <person name="Pearson M."/>
            <person name="Poon T.W."/>
            <person name="Priest M."/>
            <person name="Roberts A."/>
            <person name="Saif S."/>
            <person name="Shea T."/>
            <person name="Sisk P."/>
            <person name="Sykes S."/>
            <person name="Wortman J."/>
            <person name="Nusbaum C."/>
            <person name="Birren B."/>
        </authorList>
    </citation>
    <scope>NUCLEOTIDE SEQUENCE [LARGE SCALE GENOMIC DNA]</scope>
    <source>
        <strain evidence="2 3">P1976</strain>
    </source>
</reference>
<accession>A0A081A940</accession>
<dbReference type="Pfam" id="PF12796">
    <property type="entry name" value="Ank_2"/>
    <property type="match status" value="1"/>
</dbReference>
<comment type="caution">
    <text evidence="2">The sequence shown here is derived from an EMBL/GenBank/DDBJ whole genome shotgun (WGS) entry which is preliminary data.</text>
</comment>
<dbReference type="Proteomes" id="UP000028582">
    <property type="component" value="Unassembled WGS sequence"/>
</dbReference>
<proteinExistence type="predicted"/>
<keyword evidence="1" id="KW-0732">Signal</keyword>
<dbReference type="PANTHER" id="PTHR46586">
    <property type="entry name" value="ANKYRIN REPEAT-CONTAINING PROTEIN"/>
    <property type="match status" value="1"/>
</dbReference>
<dbReference type="SUPFAM" id="SSF48403">
    <property type="entry name" value="Ankyrin repeat"/>
    <property type="match status" value="1"/>
</dbReference>
<dbReference type="InterPro" id="IPR002110">
    <property type="entry name" value="Ankyrin_rpt"/>
</dbReference>
<organism evidence="2 3">
    <name type="scientific">Phytophthora nicotianae P1976</name>
    <dbReference type="NCBI Taxonomy" id="1317066"/>
    <lineage>
        <taxon>Eukaryota</taxon>
        <taxon>Sar</taxon>
        <taxon>Stramenopiles</taxon>
        <taxon>Oomycota</taxon>
        <taxon>Peronosporomycetes</taxon>
        <taxon>Peronosporales</taxon>
        <taxon>Peronosporaceae</taxon>
        <taxon>Phytophthora</taxon>
    </lineage>
</organism>
<protein>
    <submittedName>
        <fullName evidence="2">Uncharacterized protein</fullName>
    </submittedName>
</protein>
<evidence type="ECO:0000313" key="3">
    <source>
        <dbReference type="Proteomes" id="UP000028582"/>
    </source>
</evidence>
<dbReference type="PANTHER" id="PTHR46586:SF3">
    <property type="entry name" value="ANKYRIN REPEAT-CONTAINING PROTEIN"/>
    <property type="match status" value="1"/>
</dbReference>
<dbReference type="InterPro" id="IPR036770">
    <property type="entry name" value="Ankyrin_rpt-contain_sf"/>
</dbReference>
<dbReference type="AlphaFoldDB" id="A0A081A940"/>
<gene>
    <name evidence="2" type="ORF">F444_09004</name>
</gene>
<dbReference type="Gene3D" id="1.25.40.20">
    <property type="entry name" value="Ankyrin repeat-containing domain"/>
    <property type="match status" value="2"/>
</dbReference>
<dbReference type="EMBL" id="ANJA01001667">
    <property type="protein sequence ID" value="ETO75401.1"/>
    <property type="molecule type" value="Genomic_DNA"/>
</dbReference>
<name>A0A081A940_PHYNI</name>
<feature type="signal peptide" evidence="1">
    <location>
        <begin position="1"/>
        <end position="29"/>
    </location>
</feature>
<evidence type="ECO:0000313" key="2">
    <source>
        <dbReference type="EMBL" id="ETO75401.1"/>
    </source>
</evidence>
<evidence type="ECO:0000256" key="1">
    <source>
        <dbReference type="SAM" id="SignalP"/>
    </source>
</evidence>
<dbReference type="InterPro" id="IPR052050">
    <property type="entry name" value="SecEffector_AnkRepeat"/>
</dbReference>